<dbReference type="eggNOG" id="KOG1663">
    <property type="taxonomic scope" value="Eukaryota"/>
</dbReference>
<evidence type="ECO:0000256" key="1">
    <source>
        <dbReference type="ARBA" id="ARBA00022603"/>
    </source>
</evidence>
<comment type="caution">
    <text evidence="5">The sequence shown here is derived from an EMBL/GenBank/DDBJ whole genome shotgun (WGS) entry which is preliminary data.</text>
</comment>
<comment type="similarity">
    <text evidence="4">Belongs to the class I-like SAM-binding methyltransferase superfamily. Cation-dependent O-methyltransferase family.</text>
</comment>
<dbReference type="HOGENOM" id="CLU_1027407_0_0_1"/>
<keyword evidence="6" id="KW-1185">Reference proteome</keyword>
<dbReference type="GO" id="GO:0008757">
    <property type="term" value="F:S-adenosylmethionine-dependent methyltransferase activity"/>
    <property type="evidence" value="ECO:0007669"/>
    <property type="project" value="TreeGrafter"/>
</dbReference>
<keyword evidence="3" id="KW-0949">S-adenosyl-L-methionine</keyword>
<dbReference type="Proteomes" id="UP000006757">
    <property type="component" value="Unassembled WGS sequence"/>
</dbReference>
<dbReference type="EMBL" id="AMBO01000313">
    <property type="protein sequence ID" value="EKD01555.1"/>
    <property type="molecule type" value="Genomic_DNA"/>
</dbReference>
<evidence type="ECO:0000256" key="2">
    <source>
        <dbReference type="ARBA" id="ARBA00022679"/>
    </source>
</evidence>
<dbReference type="SUPFAM" id="SSF53335">
    <property type="entry name" value="S-adenosyl-L-methionine-dependent methyltransferases"/>
    <property type="match status" value="1"/>
</dbReference>
<gene>
    <name evidence="5" type="ORF">A1Q2_04116</name>
</gene>
<name>K1VC41_TRIAC</name>
<dbReference type="Gene3D" id="3.40.50.150">
    <property type="entry name" value="Vaccinia Virus protein VP39"/>
    <property type="match status" value="1"/>
</dbReference>
<accession>K1VC41</accession>
<dbReference type="InterPro" id="IPR029063">
    <property type="entry name" value="SAM-dependent_MTases_sf"/>
</dbReference>
<dbReference type="InterPro" id="IPR002935">
    <property type="entry name" value="SAM_O-MeTrfase"/>
</dbReference>
<dbReference type="Pfam" id="PF01596">
    <property type="entry name" value="Methyltransf_3"/>
    <property type="match status" value="1"/>
</dbReference>
<dbReference type="PANTHER" id="PTHR10509">
    <property type="entry name" value="O-METHYLTRANSFERASE-RELATED"/>
    <property type="match status" value="1"/>
</dbReference>
<dbReference type="PANTHER" id="PTHR10509:SF14">
    <property type="entry name" value="CAFFEOYL-COA O-METHYLTRANSFERASE 3-RELATED"/>
    <property type="match status" value="1"/>
</dbReference>
<proteinExistence type="inferred from homology"/>
<dbReference type="GO" id="GO:0008171">
    <property type="term" value="F:O-methyltransferase activity"/>
    <property type="evidence" value="ECO:0007669"/>
    <property type="project" value="InterPro"/>
</dbReference>
<reference evidence="5 6" key="1">
    <citation type="journal article" date="2012" name="Eukaryot. Cell">
        <title>Genome sequence of the Trichosporon asahii environmental strain CBS 8904.</title>
        <authorList>
            <person name="Yang R.Y."/>
            <person name="Li H.T."/>
            <person name="Zhu H."/>
            <person name="Zhou G.P."/>
            <person name="Wang M."/>
            <person name="Wang L."/>
        </authorList>
    </citation>
    <scope>NUCLEOTIDE SEQUENCE [LARGE SCALE GENOMIC DNA]</scope>
    <source>
        <strain evidence="5 6">CBS 8904</strain>
    </source>
</reference>
<dbReference type="STRING" id="1220162.K1VC41"/>
<evidence type="ECO:0000256" key="3">
    <source>
        <dbReference type="ARBA" id="ARBA00022691"/>
    </source>
</evidence>
<dbReference type="InterPro" id="IPR050362">
    <property type="entry name" value="Cation-dep_OMT"/>
</dbReference>
<protein>
    <submittedName>
        <fullName evidence="5">O-methyltransferase</fullName>
    </submittedName>
</protein>
<keyword evidence="2 5" id="KW-0808">Transferase</keyword>
<evidence type="ECO:0000313" key="6">
    <source>
        <dbReference type="Proteomes" id="UP000006757"/>
    </source>
</evidence>
<organism evidence="5 6">
    <name type="scientific">Trichosporon asahii var. asahii (strain CBS 8904)</name>
    <name type="common">Yeast</name>
    <dbReference type="NCBI Taxonomy" id="1220162"/>
    <lineage>
        <taxon>Eukaryota</taxon>
        <taxon>Fungi</taxon>
        <taxon>Dikarya</taxon>
        <taxon>Basidiomycota</taxon>
        <taxon>Agaricomycotina</taxon>
        <taxon>Tremellomycetes</taxon>
        <taxon>Trichosporonales</taxon>
        <taxon>Trichosporonaceae</taxon>
        <taxon>Trichosporon</taxon>
    </lineage>
</organism>
<dbReference type="InParanoid" id="K1VC41"/>
<sequence>MISRTTQRTALRSLRGLRPAAILGAAASTRLMSVKMSRPLDSDEAGNQYWKTSLGTQIYLDTRLGNAEYALPKLPPNEPPPPNQMFGQFLAILIKTAKVETVLEIGTGPGCLSTTFLATPLPAQGRIDVLETSTTKAAKAEKAYLDLNFFPFPKVHTSASSLSPPGTQEGYDPEERGYDFAFVHDTSITLANFKTALNATKKGGIIVLNGTVREGRVATPPESQDENDDYIAVEARKINEWIKADKGKAVLASCLQTVDRVWDGFTVVYKQ</sequence>
<evidence type="ECO:0000313" key="5">
    <source>
        <dbReference type="EMBL" id="EKD01555.1"/>
    </source>
</evidence>
<dbReference type="GO" id="GO:0032259">
    <property type="term" value="P:methylation"/>
    <property type="evidence" value="ECO:0007669"/>
    <property type="project" value="UniProtKB-KW"/>
</dbReference>
<keyword evidence="1 5" id="KW-0489">Methyltransferase</keyword>
<dbReference type="AlphaFoldDB" id="K1VC41"/>
<evidence type="ECO:0000256" key="4">
    <source>
        <dbReference type="ARBA" id="ARBA00023453"/>
    </source>
</evidence>